<dbReference type="EMBL" id="CM037156">
    <property type="protein sequence ID" value="KAH7836704.1"/>
    <property type="molecule type" value="Genomic_DNA"/>
</dbReference>
<sequence length="442" mass="49284">MDRDRQRPELYGAFSDCHRNSHSSTSSWSSDDPPPPPPPINDPNLDANRGGSSGDGHHHHRPHNNHQSHRHHSNQRHNHQQNFNSEQNGSVSACGLDDNSGHFGRKRPFSHSPHGLSSDCIEGGSFVKLYVGGIPRTTTQEEVHSLFEEHGKIVEVVRLKDKRTYQPHECGFVKYTTLEEADRAIGALHNKYTFPGGVAPIKVRYADGERERLGGFGTQDCKLYVGCLNKQASKREIEEIFSAYGFVESVYIVLDEVKQSRGCGFIQYSQRDMAVAAMNALGGTYIMRGCDQPLIIRFADPKKPRMGEPRPAPYLNDSRVGHTLPDASLSPSPNTMVSSSQSPGAGGKPQTVSRSSSVSELVSTAEPLDCDWSEHTCPDGYKYYYNCATCESRWEKPEDYLLIERRVPKQQPRQMQLSSHQRVLDHMQVQAATSVIISPTCV</sequence>
<organism evidence="1 2">
    <name type="scientific">Vaccinium darrowii</name>
    <dbReference type="NCBI Taxonomy" id="229202"/>
    <lineage>
        <taxon>Eukaryota</taxon>
        <taxon>Viridiplantae</taxon>
        <taxon>Streptophyta</taxon>
        <taxon>Embryophyta</taxon>
        <taxon>Tracheophyta</taxon>
        <taxon>Spermatophyta</taxon>
        <taxon>Magnoliopsida</taxon>
        <taxon>eudicotyledons</taxon>
        <taxon>Gunneridae</taxon>
        <taxon>Pentapetalae</taxon>
        <taxon>asterids</taxon>
        <taxon>Ericales</taxon>
        <taxon>Ericaceae</taxon>
        <taxon>Vaccinioideae</taxon>
        <taxon>Vaccinieae</taxon>
        <taxon>Vaccinium</taxon>
    </lineage>
</organism>
<name>A0ACB7X7J6_9ERIC</name>
<protein>
    <submittedName>
        <fullName evidence="1">Uncharacterized protein</fullName>
    </submittedName>
</protein>
<dbReference type="Proteomes" id="UP000828048">
    <property type="component" value="Chromosome 6"/>
</dbReference>
<keyword evidence="2" id="KW-1185">Reference proteome</keyword>
<gene>
    <name evidence="1" type="ORF">Vadar_004560</name>
</gene>
<evidence type="ECO:0000313" key="2">
    <source>
        <dbReference type="Proteomes" id="UP000828048"/>
    </source>
</evidence>
<reference evidence="1 2" key="1">
    <citation type="journal article" date="2021" name="Hortic Res">
        <title>High-quality reference genome and annotation aids understanding of berry development for evergreen blueberry (Vaccinium darrowii).</title>
        <authorList>
            <person name="Yu J."/>
            <person name="Hulse-Kemp A.M."/>
            <person name="Babiker E."/>
            <person name="Staton M."/>
        </authorList>
    </citation>
    <scope>NUCLEOTIDE SEQUENCE [LARGE SCALE GENOMIC DNA]</scope>
    <source>
        <strain evidence="2">cv. NJ 8807/NJ 8810</strain>
        <tissue evidence="1">Young leaf</tissue>
    </source>
</reference>
<comment type="caution">
    <text evidence="1">The sequence shown here is derived from an EMBL/GenBank/DDBJ whole genome shotgun (WGS) entry which is preliminary data.</text>
</comment>
<proteinExistence type="predicted"/>
<accession>A0ACB7X7J6</accession>
<evidence type="ECO:0000313" key="1">
    <source>
        <dbReference type="EMBL" id="KAH7836704.1"/>
    </source>
</evidence>